<name>A0A6M5YA17_9BACT</name>
<protein>
    <submittedName>
        <fullName evidence="1">Uncharacterized protein</fullName>
    </submittedName>
</protein>
<accession>A0A6M5YA17</accession>
<evidence type="ECO:0000313" key="2">
    <source>
        <dbReference type="Proteomes" id="UP000502756"/>
    </source>
</evidence>
<organism evidence="1 2">
    <name type="scientific">Spirosoma taeanense</name>
    <dbReference type="NCBI Taxonomy" id="2735870"/>
    <lineage>
        <taxon>Bacteria</taxon>
        <taxon>Pseudomonadati</taxon>
        <taxon>Bacteroidota</taxon>
        <taxon>Cytophagia</taxon>
        <taxon>Cytophagales</taxon>
        <taxon>Cytophagaceae</taxon>
        <taxon>Spirosoma</taxon>
    </lineage>
</organism>
<dbReference type="AlphaFoldDB" id="A0A6M5YA17"/>
<dbReference type="Proteomes" id="UP000502756">
    <property type="component" value="Chromosome"/>
</dbReference>
<reference evidence="1 2" key="1">
    <citation type="submission" date="2020-05" db="EMBL/GenBank/DDBJ databases">
        <title>Genome sequencing of Spirosoma sp. TS118.</title>
        <authorList>
            <person name="Lee J.-H."/>
            <person name="Jeong S."/>
            <person name="Zhao L."/>
            <person name="Jung J.-H."/>
            <person name="Kim M.-K."/>
            <person name="Lim S."/>
        </authorList>
    </citation>
    <scope>NUCLEOTIDE SEQUENCE [LARGE SCALE GENOMIC DNA]</scope>
    <source>
        <strain evidence="1 2">TS118</strain>
    </source>
</reference>
<dbReference type="Pfam" id="PF19383">
    <property type="entry name" value="DUF5958"/>
    <property type="match status" value="1"/>
</dbReference>
<dbReference type="RefSeq" id="WP_171740061.1">
    <property type="nucleotide sequence ID" value="NZ_CP053435.1"/>
</dbReference>
<proteinExistence type="predicted"/>
<keyword evidence="2" id="KW-1185">Reference proteome</keyword>
<gene>
    <name evidence="1" type="ORF">HNV11_12940</name>
</gene>
<dbReference type="InterPro" id="IPR046002">
    <property type="entry name" value="DUF5958"/>
</dbReference>
<dbReference type="KEGG" id="stae:HNV11_12940"/>
<sequence>MELEEEIAIVQFGQGIYSKENLLTRFSQLDEARKMSWLWYIENLLHPLKPTEAEIESLNASTASVNDDAPFLIIRFSGLKKVLRIRTSKGAIDQSYGLLLDLFKMAYQRCYSLESGGLTSWWYQDLSNSETVQQILTRHHELIDEIYNNPGFRSEFASLAKLWYQEHHGRKAKLAEPEPVPAVQTHFDFVTYNEMITGFLENTIYKNSRAIWLLSDSLAKALSKQYKLEKEQARRLVWEVVERHLRKTYNTGLH</sequence>
<evidence type="ECO:0000313" key="1">
    <source>
        <dbReference type="EMBL" id="QJW90216.1"/>
    </source>
</evidence>
<dbReference type="EMBL" id="CP053435">
    <property type="protein sequence ID" value="QJW90216.1"/>
    <property type="molecule type" value="Genomic_DNA"/>
</dbReference>